<evidence type="ECO:0000256" key="1">
    <source>
        <dbReference type="SAM" id="MobiDB-lite"/>
    </source>
</evidence>
<sequence>MLTRLPPTRELLDALRRKPPAAPDTAGSDPAATKLKRLQRGLLGLFWACSLAALLVTGAVLFARYQYRHAPAPWLPRLVYSLLAGSVAGLAALLLSHLPALARRVRDPLAPLAERIDRHDEAESALLRTLTRIPAPALRARARRVDLHLRMWEGMAKMLALMIAVSPFALMLVAGQLELPRKGASLVPLLSLYGVSFVAGGALAVFLQLQVSRPLRRLACVLAEAAEISTQLGRASMPAASAAPAATAGAVANARAVPSPAPVPPEVRLHAAPPAGATAAAEGTEKTIAGDADRGPFPPSQATR</sequence>
<feature type="transmembrane region" description="Helical" evidence="2">
    <location>
        <begin position="77"/>
        <end position="96"/>
    </location>
</feature>
<feature type="transmembrane region" description="Helical" evidence="2">
    <location>
        <begin position="42"/>
        <end position="65"/>
    </location>
</feature>
<keyword evidence="2" id="KW-0812">Transmembrane</keyword>
<organism evidence="3 4">
    <name type="scientific">Cupriavidus basilensis</name>
    <dbReference type="NCBI Taxonomy" id="68895"/>
    <lineage>
        <taxon>Bacteria</taxon>
        <taxon>Pseudomonadati</taxon>
        <taxon>Pseudomonadota</taxon>
        <taxon>Betaproteobacteria</taxon>
        <taxon>Burkholderiales</taxon>
        <taxon>Burkholderiaceae</taxon>
        <taxon>Cupriavidus</taxon>
    </lineage>
</organism>
<evidence type="ECO:0000313" key="3">
    <source>
        <dbReference type="EMBL" id="MDF3836432.1"/>
    </source>
</evidence>
<gene>
    <name evidence="3" type="ORF">P3W85_26280</name>
</gene>
<evidence type="ECO:0000313" key="4">
    <source>
        <dbReference type="Proteomes" id="UP001216674"/>
    </source>
</evidence>
<name>A0ABT6AUX8_9BURK</name>
<dbReference type="EMBL" id="JARJLM010000437">
    <property type="protein sequence ID" value="MDF3836432.1"/>
    <property type="molecule type" value="Genomic_DNA"/>
</dbReference>
<feature type="region of interest" description="Disordered" evidence="1">
    <location>
        <begin position="257"/>
        <end position="304"/>
    </location>
</feature>
<feature type="compositionally biased region" description="Low complexity" evidence="1">
    <location>
        <begin position="271"/>
        <end position="282"/>
    </location>
</feature>
<feature type="transmembrane region" description="Helical" evidence="2">
    <location>
        <begin position="189"/>
        <end position="209"/>
    </location>
</feature>
<feature type="transmembrane region" description="Helical" evidence="2">
    <location>
        <begin position="158"/>
        <end position="177"/>
    </location>
</feature>
<protein>
    <submittedName>
        <fullName evidence="3">Uncharacterized protein</fullName>
    </submittedName>
</protein>
<keyword evidence="2" id="KW-0472">Membrane</keyword>
<keyword evidence="2" id="KW-1133">Transmembrane helix</keyword>
<accession>A0ABT6AUX8</accession>
<evidence type="ECO:0000256" key="2">
    <source>
        <dbReference type="SAM" id="Phobius"/>
    </source>
</evidence>
<dbReference type="RefSeq" id="WP_276266906.1">
    <property type="nucleotide sequence ID" value="NZ_JARJLM010000437.1"/>
</dbReference>
<comment type="caution">
    <text evidence="3">The sequence shown here is derived from an EMBL/GenBank/DDBJ whole genome shotgun (WGS) entry which is preliminary data.</text>
</comment>
<keyword evidence="4" id="KW-1185">Reference proteome</keyword>
<reference evidence="3 4" key="1">
    <citation type="submission" date="2023-03" db="EMBL/GenBank/DDBJ databases">
        <title>Draft assemblies of triclosan tolerant bacteria isolated from returned activated sludge.</title>
        <authorList>
            <person name="Van Hamelsveld S."/>
        </authorList>
    </citation>
    <scope>NUCLEOTIDE SEQUENCE [LARGE SCALE GENOMIC DNA]</scope>
    <source>
        <strain evidence="3 4">GW210010_S58</strain>
    </source>
</reference>
<dbReference type="Proteomes" id="UP001216674">
    <property type="component" value="Unassembled WGS sequence"/>
</dbReference>
<proteinExistence type="predicted"/>